<dbReference type="InterPro" id="IPR051465">
    <property type="entry name" value="Cell_Envelope_Struct_Comp"/>
</dbReference>
<dbReference type="PROSITE" id="PS51272">
    <property type="entry name" value="SLH"/>
    <property type="match status" value="3"/>
</dbReference>
<name>A0ABT1YM68_9BACL</name>
<feature type="domain" description="SLH" evidence="1">
    <location>
        <begin position="146"/>
        <end position="209"/>
    </location>
</feature>
<protein>
    <submittedName>
        <fullName evidence="2">S-layer homology domain-containing protein</fullName>
    </submittedName>
</protein>
<sequence>MAAWCGTASAETAAVEKRSFPDLTESHWSYEAVQKMAAKQIIEGYQDGTFQPSRTLTRAEFASLLYKAAQLSGTDSSASSVSVFRDVDQAAWYKPFAEALKGAFVQNQAQSEQDLFAPDSPALREDVAAAIVRIKKWSSSEQMQLKERFKDVNSIAPSAVKDLEIAVEKGILSGFEDGTVRAKSALTRAEAAVMLAKAFPQDAPLPAGGAASKTDSPALSSGAASIHKGAVQPLYAIVDTLADDIAVTYSKDSGSSSSKGTRINHEFNDLKLDAQNNIYFIQTEYYRGTPMPTVRSLDKNGGAISTFKFSDTFNISGTDKVNANTKEQKPFVDGMVPVKLLLSSNQKDLQLAANWNVPDFVSIQSLTGSTGKLVAQADKGSSIAAQDFIIQLQDGDYIFSNSKKGYIGRFGSNGPKVDWTINIAFSGKPLTALVKDSGLYILDQGTMVLMKVDLNTKQLISKVFVKADNIKFATVREDRFYISQGKSISTLDLEGKLEPFIDDGNQFVYNGLKLMYPVALDPVSLYSIKEFTSFTFDSSGNLIFYDEELRNIRRLRFITNEDFKYVPLPRIIPVGPKLKVPEAEILIKQGLYNEKTSGRIQQLITDEHGNIWIKTENQMIKIWSYDTKAWKDLSPYPTFVYEDEKQPPTLVKTADNPDGIYFDERNNYVLTSSWSKDIRLAIINQIVPDILAVGFIKDREALTEHDFVVSDGRGHMAVSDVKQGNLWIIDWDRQGVLASPLEVGNHIRFSGGATTAIWDSNKLTILDAGSKQLTQVELNSTQYKSSAKALLIPDAIDSICAYGEKFYVISGKTLYHIDVNGNILLKEDLSMHIKDKTRIVKMSMESSGRLVIIDKDGAIQRIQFYGK</sequence>
<keyword evidence="3" id="KW-1185">Reference proteome</keyword>
<dbReference type="SUPFAM" id="SSF50998">
    <property type="entry name" value="Quinoprotein alcohol dehydrogenase-like"/>
    <property type="match status" value="1"/>
</dbReference>
<evidence type="ECO:0000313" key="3">
    <source>
        <dbReference type="Proteomes" id="UP001300012"/>
    </source>
</evidence>
<gene>
    <name evidence="2" type="ORF">NV381_23455</name>
</gene>
<dbReference type="RefSeq" id="WP_258215715.1">
    <property type="nucleotide sequence ID" value="NZ_JANQBD010000018.1"/>
</dbReference>
<dbReference type="Pfam" id="PF00395">
    <property type="entry name" value="SLH"/>
    <property type="match status" value="2"/>
</dbReference>
<feature type="domain" description="SLH" evidence="1">
    <location>
        <begin position="80"/>
        <end position="145"/>
    </location>
</feature>
<dbReference type="PANTHER" id="PTHR43308">
    <property type="entry name" value="OUTER MEMBRANE PROTEIN ALPHA-RELATED"/>
    <property type="match status" value="1"/>
</dbReference>
<organism evidence="2 3">
    <name type="scientific">Paenibacillus radicis</name>
    <name type="common">ex Xue et al. 2023</name>
    <dbReference type="NCBI Taxonomy" id="2972489"/>
    <lineage>
        <taxon>Bacteria</taxon>
        <taxon>Bacillati</taxon>
        <taxon>Bacillota</taxon>
        <taxon>Bacilli</taxon>
        <taxon>Bacillales</taxon>
        <taxon>Paenibacillaceae</taxon>
        <taxon>Paenibacillus</taxon>
    </lineage>
</organism>
<accession>A0ABT1YM68</accession>
<feature type="domain" description="SLH" evidence="1">
    <location>
        <begin position="16"/>
        <end position="79"/>
    </location>
</feature>
<dbReference type="Proteomes" id="UP001300012">
    <property type="component" value="Unassembled WGS sequence"/>
</dbReference>
<evidence type="ECO:0000259" key="1">
    <source>
        <dbReference type="PROSITE" id="PS51272"/>
    </source>
</evidence>
<dbReference type="InterPro" id="IPR001119">
    <property type="entry name" value="SLH_dom"/>
</dbReference>
<proteinExistence type="predicted"/>
<dbReference type="InterPro" id="IPR011047">
    <property type="entry name" value="Quinoprotein_ADH-like_sf"/>
</dbReference>
<reference evidence="2 3" key="1">
    <citation type="submission" date="2022-08" db="EMBL/GenBank/DDBJ databases">
        <title>Paenibacillus endoradicis sp. nov., Paenibacillus radicibacter sp. nov and Paenibacillus pararadicis sp. nov., three cold-adapted plant growth-promoting bacteria isolated from root of Larix gmelinii in Great Khingan.</title>
        <authorList>
            <person name="Xue H."/>
        </authorList>
    </citation>
    <scope>NUCLEOTIDE SEQUENCE [LARGE SCALE GENOMIC DNA]</scope>
    <source>
        <strain evidence="2 3">N5-1-1-5</strain>
    </source>
</reference>
<evidence type="ECO:0000313" key="2">
    <source>
        <dbReference type="EMBL" id="MCR8634152.1"/>
    </source>
</evidence>
<dbReference type="EMBL" id="JANQBD010000018">
    <property type="protein sequence ID" value="MCR8634152.1"/>
    <property type="molecule type" value="Genomic_DNA"/>
</dbReference>
<dbReference type="SUPFAM" id="SSF75011">
    <property type="entry name" value="3-carboxy-cis,cis-mucoante lactonizing enzyme"/>
    <property type="match status" value="1"/>
</dbReference>
<comment type="caution">
    <text evidence="2">The sequence shown here is derived from an EMBL/GenBank/DDBJ whole genome shotgun (WGS) entry which is preliminary data.</text>
</comment>